<evidence type="ECO:0000313" key="1">
    <source>
        <dbReference type="EMBL" id="KAJ3491987.1"/>
    </source>
</evidence>
<dbReference type="AlphaFoldDB" id="A0AAD5VEL5"/>
<dbReference type="Proteomes" id="UP001212997">
    <property type="component" value="Unassembled WGS sequence"/>
</dbReference>
<gene>
    <name evidence="1" type="ORF">NLI96_g322</name>
</gene>
<proteinExistence type="predicted"/>
<keyword evidence="2" id="KW-1185">Reference proteome</keyword>
<dbReference type="EMBL" id="JANAWD010000004">
    <property type="protein sequence ID" value="KAJ3491987.1"/>
    <property type="molecule type" value="Genomic_DNA"/>
</dbReference>
<sequence length="330" mass="37605">MCYLRPPNMQRMAPRRDAGVVLQALPFVATTIPPVSKSLAPESRFRRIPEAGLHPPTHIQEVRVSKTREDRLKSYRLRVRYDAVPVSLKPDVADIIPKYASLPALEELVLRDVAIRSAHMFPFLPKLRHFTIFFTRSMRRSLGAILLQIEHEEFPSLKELGLIGVHAQFLIDETTVRGLRELTLFGKAEMAWFVDEVQKGHLDGLQSLTVHVDTYERGHFKLPKLPKHLRSLTLFMNFSWQGSDHPPEIEVHALQDLADCFNVATEECDGLQKVLVECGSYDGQDSSGFEAVVRTIDELCKPKGVCLDVRKYTKRTYVEEGTEIVDSYLQ</sequence>
<protein>
    <submittedName>
        <fullName evidence="1">Uncharacterized protein</fullName>
    </submittedName>
</protein>
<accession>A0AAD5VEL5</accession>
<organism evidence="1 2">
    <name type="scientific">Meripilus lineatus</name>
    <dbReference type="NCBI Taxonomy" id="2056292"/>
    <lineage>
        <taxon>Eukaryota</taxon>
        <taxon>Fungi</taxon>
        <taxon>Dikarya</taxon>
        <taxon>Basidiomycota</taxon>
        <taxon>Agaricomycotina</taxon>
        <taxon>Agaricomycetes</taxon>
        <taxon>Polyporales</taxon>
        <taxon>Meripilaceae</taxon>
        <taxon>Meripilus</taxon>
    </lineage>
</organism>
<name>A0AAD5VEL5_9APHY</name>
<reference evidence="1" key="1">
    <citation type="submission" date="2022-07" db="EMBL/GenBank/DDBJ databases">
        <title>Genome Sequence of Physisporinus lineatus.</title>
        <authorList>
            <person name="Buettner E."/>
        </authorList>
    </citation>
    <scope>NUCLEOTIDE SEQUENCE</scope>
    <source>
        <strain evidence="1">VT162</strain>
    </source>
</reference>
<evidence type="ECO:0000313" key="2">
    <source>
        <dbReference type="Proteomes" id="UP001212997"/>
    </source>
</evidence>
<comment type="caution">
    <text evidence="1">The sequence shown here is derived from an EMBL/GenBank/DDBJ whole genome shotgun (WGS) entry which is preliminary data.</text>
</comment>